<dbReference type="InterPro" id="IPR027268">
    <property type="entry name" value="Peptidase_M4/M1_CTD_sf"/>
</dbReference>
<gene>
    <name evidence="3" type="ORF">EFB08_17525</name>
</gene>
<protein>
    <submittedName>
        <fullName evidence="3">M61 family peptidase</fullName>
    </submittedName>
</protein>
<dbReference type="Gene3D" id="2.60.40.3650">
    <property type="match status" value="1"/>
</dbReference>
<feature type="domain" description="Peptidase M61 catalytic" evidence="1">
    <location>
        <begin position="259"/>
        <end position="372"/>
    </location>
</feature>
<comment type="caution">
    <text evidence="3">The sequence shown here is derived from an EMBL/GenBank/DDBJ whole genome shotgun (WGS) entry which is preliminary data.</text>
</comment>
<dbReference type="SUPFAM" id="SSF50156">
    <property type="entry name" value="PDZ domain-like"/>
    <property type="match status" value="1"/>
</dbReference>
<evidence type="ECO:0000313" key="4">
    <source>
        <dbReference type="Proteomes" id="UP000272117"/>
    </source>
</evidence>
<dbReference type="Gene3D" id="1.10.390.10">
    <property type="entry name" value="Neutral Protease Domain 2"/>
    <property type="match status" value="1"/>
</dbReference>
<dbReference type="InterPro" id="IPR040756">
    <property type="entry name" value="Peptidase_M61_N"/>
</dbReference>
<dbReference type="Pfam" id="PF17899">
    <property type="entry name" value="Peptidase_M61_N"/>
    <property type="match status" value="1"/>
</dbReference>
<dbReference type="Pfam" id="PF05299">
    <property type="entry name" value="Peptidase_M61"/>
    <property type="match status" value="1"/>
</dbReference>
<name>A0A3M9MGE0_9BACT</name>
<proteinExistence type="predicted"/>
<dbReference type="Gene3D" id="2.30.42.10">
    <property type="match status" value="1"/>
</dbReference>
<dbReference type="Proteomes" id="UP000272117">
    <property type="component" value="Unassembled WGS sequence"/>
</dbReference>
<evidence type="ECO:0000313" key="3">
    <source>
        <dbReference type="EMBL" id="RNI23718.1"/>
    </source>
</evidence>
<keyword evidence="4" id="KW-1185">Reference proteome</keyword>
<dbReference type="RefSeq" id="WP_123128639.1">
    <property type="nucleotide sequence ID" value="NZ_RJJD01000015.1"/>
</dbReference>
<evidence type="ECO:0000259" key="1">
    <source>
        <dbReference type="Pfam" id="PF05299"/>
    </source>
</evidence>
<evidence type="ECO:0000259" key="2">
    <source>
        <dbReference type="Pfam" id="PF17899"/>
    </source>
</evidence>
<dbReference type="InterPro" id="IPR007963">
    <property type="entry name" value="Peptidase_M61_catalytic"/>
</dbReference>
<accession>A0A3M9MGE0</accession>
<dbReference type="AlphaFoldDB" id="A0A3M9MGE0"/>
<dbReference type="OrthoDB" id="9778516at2"/>
<dbReference type="PIRSF" id="PIRSF016493">
    <property type="entry name" value="Glycyl_aminpptds"/>
    <property type="match status" value="1"/>
</dbReference>
<dbReference type="InterPro" id="IPR036034">
    <property type="entry name" value="PDZ_sf"/>
</dbReference>
<organism evidence="3 4">
    <name type="scientific">Rufibacter latericius</name>
    <dbReference type="NCBI Taxonomy" id="2487040"/>
    <lineage>
        <taxon>Bacteria</taxon>
        <taxon>Pseudomonadati</taxon>
        <taxon>Bacteroidota</taxon>
        <taxon>Cytophagia</taxon>
        <taxon>Cytophagales</taxon>
        <taxon>Hymenobacteraceae</taxon>
        <taxon>Rufibacter</taxon>
    </lineage>
</organism>
<feature type="domain" description="Peptidase M61 N-terminal" evidence="2">
    <location>
        <begin position="3"/>
        <end position="166"/>
    </location>
</feature>
<reference evidence="3 4" key="1">
    <citation type="submission" date="2018-11" db="EMBL/GenBank/DDBJ databases">
        <title>Rufibacter latericius sp. nov., isolated from water in Baiyang Lake.</title>
        <authorList>
            <person name="Yang Y."/>
        </authorList>
    </citation>
    <scope>NUCLEOTIDE SEQUENCE [LARGE SCALE GENOMIC DNA]</scope>
    <source>
        <strain evidence="3 4">R-22-1c-1</strain>
    </source>
</reference>
<sequence>MPHYHLSFLNPLSGYLQIRTHIENIAGPELNLQLPAWRPGRYELQNFAQKLQGFEVMAPDGSPLPFRKETKDRWRVETQAHQTLEVRYNFYARQMDAGGSWLASDFLYVNPVNCLLTPEGQEQDPCTLSLDLPEEWQIACGLPLSGPHTLLAHNFDHLVDSPFIASATLQQQVYQEQGILFHVWFQGDCTPNWKQILPHFQAFTKEQLALFGTFPVKDYHFLNIILPYQHYHGVEHLNSTVITLGPSEQLMQPALYKELLGVSCHELFHTWNIKQIRPKEMLPYDFTRENYFRTGYVAEGVTTYYGDYLLARSGVFTADQYFQELNTLLKRHTVDQGEQNLSVADSSFDTWLDGYKPGIPDRKVSIYHKGCIAALVLDLEIRRATQNARSLDEVKRRMWLEFGKPGIGYTEADYQRLAEEEAGVSLEKYFQEMIFGTTAFDTWLAPALEYVGCLLEKEPAVLGYESLYGFRLNPTITAASVVSYVAPNSPASMVLSVDDELIAINGRKLENGNLVNLLKGHHEAELTLFRQKTLKTVKLKPDGKVYLPQYCVKKNPSATSEQQANFKAWLKQDFKNTTKEEKATKA</sequence>
<dbReference type="InterPro" id="IPR024191">
    <property type="entry name" value="Peptidase_M61"/>
</dbReference>
<dbReference type="EMBL" id="RJJD01000015">
    <property type="protein sequence ID" value="RNI23718.1"/>
    <property type="molecule type" value="Genomic_DNA"/>
</dbReference>